<evidence type="ECO:0000313" key="5">
    <source>
        <dbReference type="Proteomes" id="UP001056834"/>
    </source>
</evidence>
<dbReference type="RefSeq" id="WP_250223018.1">
    <property type="nucleotide sequence ID" value="NZ_CP097762.1"/>
</dbReference>
<keyword evidence="5" id="KW-1185">Reference proteome</keyword>
<evidence type="ECO:0000256" key="2">
    <source>
        <dbReference type="SAM" id="Phobius"/>
    </source>
</evidence>
<evidence type="ECO:0000256" key="1">
    <source>
        <dbReference type="ARBA" id="ARBA00023125"/>
    </source>
</evidence>
<keyword evidence="2" id="KW-0472">Membrane</keyword>
<dbReference type="InterPro" id="IPR036388">
    <property type="entry name" value="WH-like_DNA-bd_sf"/>
</dbReference>
<dbReference type="InterPro" id="IPR016032">
    <property type="entry name" value="Sig_transdc_resp-reg_C-effctor"/>
</dbReference>
<dbReference type="InterPro" id="IPR001867">
    <property type="entry name" value="OmpR/PhoB-type_DNA-bd"/>
</dbReference>
<keyword evidence="1" id="KW-0238">DNA-binding</keyword>
<dbReference type="Gene3D" id="1.10.10.10">
    <property type="entry name" value="Winged helix-like DNA-binding domain superfamily/Winged helix DNA-binding domain"/>
    <property type="match status" value="1"/>
</dbReference>
<evidence type="ECO:0000259" key="3">
    <source>
        <dbReference type="SMART" id="SM00862"/>
    </source>
</evidence>
<reference evidence="4" key="1">
    <citation type="submission" date="2022-05" db="EMBL/GenBank/DDBJ databases">
        <title>Impact of host demography and evolutionary history on endosymbiont molecular evolution: a test in carpenter ants (Genus Camponotus) and their Blochmannia endosymbionts.</title>
        <authorList>
            <person name="Manthey J.D."/>
            <person name="Giron J.C."/>
            <person name="Hruska J.P."/>
        </authorList>
    </citation>
    <scope>NUCLEOTIDE SEQUENCE</scope>
    <source>
        <strain evidence="4">C-006</strain>
    </source>
</reference>
<feature type="domain" description="OmpR/PhoB-type" evidence="3">
    <location>
        <begin position="25"/>
        <end position="104"/>
    </location>
</feature>
<evidence type="ECO:0000313" key="4">
    <source>
        <dbReference type="EMBL" id="URJ24895.1"/>
    </source>
</evidence>
<accession>A0ABY4SVC4</accession>
<dbReference type="SUPFAM" id="SSF46894">
    <property type="entry name" value="C-terminal effector domain of the bipartite response regulators"/>
    <property type="match status" value="1"/>
</dbReference>
<sequence>MKYIIQSIIEFNTTEYILISLIDSKKIIKLSNSAGRILEELIEKRNINTPVTREHLFSVVWRTFGLEPSHGNLNQQISLIRKSLLCLGLKTPPIITIPKRGLKINDKLIIKKLTENKPYLSSDTQINCSKNNLYNSTILLNFKNHIRYMILFTITIIIIFIIGIFLLHHKQHKTKIYCCKELNTCKICAFNTEIGSEHCESVMQCTEITENQQKRSNLHQNKPPCHHS</sequence>
<feature type="transmembrane region" description="Helical" evidence="2">
    <location>
        <begin position="146"/>
        <end position="167"/>
    </location>
</feature>
<keyword evidence="2" id="KW-1133">Transmembrane helix</keyword>
<proteinExistence type="predicted"/>
<dbReference type="SMART" id="SM00862">
    <property type="entry name" value="Trans_reg_C"/>
    <property type="match status" value="1"/>
</dbReference>
<protein>
    <submittedName>
        <fullName evidence="4">Transcriptional regulator</fullName>
    </submittedName>
</protein>
<dbReference type="EMBL" id="CP097762">
    <property type="protein sequence ID" value="URJ24895.1"/>
    <property type="molecule type" value="Genomic_DNA"/>
</dbReference>
<dbReference type="Proteomes" id="UP001056834">
    <property type="component" value="Chromosome"/>
</dbReference>
<organism evidence="4 5">
    <name type="scientific">Candidatus Blochmannia ocreatus</name>
    <name type="common">nom. nud.</name>
    <dbReference type="NCBI Taxonomy" id="251538"/>
    <lineage>
        <taxon>Bacteria</taxon>
        <taxon>Pseudomonadati</taxon>
        <taxon>Pseudomonadota</taxon>
        <taxon>Gammaproteobacteria</taxon>
        <taxon>Enterobacterales</taxon>
        <taxon>Enterobacteriaceae</taxon>
        <taxon>ant endosymbionts</taxon>
        <taxon>Candidatus Blochmanniella</taxon>
    </lineage>
</organism>
<keyword evidence="2" id="KW-0812">Transmembrane</keyword>
<name>A0ABY4SVC4_9ENTR</name>
<gene>
    <name evidence="4" type="ORF">M9405_01880</name>
</gene>